<dbReference type="EC" id="2.1.1.386" evidence="12"/>
<dbReference type="CTD" id="113802"/>
<dbReference type="AlphaFoldDB" id="A0A3Q2Y8C2"/>
<keyword evidence="16" id="KW-1185">Reference proteome</keyword>
<evidence type="ECO:0000313" key="15">
    <source>
        <dbReference type="Ensembl" id="ENSHCOP00000013891.1"/>
    </source>
</evidence>
<keyword evidence="8" id="KW-0460">Magnesium</keyword>
<dbReference type="GO" id="GO:0046872">
    <property type="term" value="F:metal ion binding"/>
    <property type="evidence" value="ECO:0007669"/>
    <property type="project" value="UniProtKB-KW"/>
</dbReference>
<comment type="catalytic activity">
    <reaction evidence="13">
        <text>small RNA 3'-end nucleotide + S-adenosyl-L-methionine = small RNA 3'-end 2'-O-methylnucleotide + S-adenosyl-L-homocysteine + H(+)</text>
        <dbReference type="Rhea" id="RHEA:37887"/>
        <dbReference type="Rhea" id="RHEA-COMP:10415"/>
        <dbReference type="Rhea" id="RHEA-COMP:10416"/>
        <dbReference type="ChEBI" id="CHEBI:15378"/>
        <dbReference type="ChEBI" id="CHEBI:57856"/>
        <dbReference type="ChEBI" id="CHEBI:59789"/>
        <dbReference type="ChEBI" id="CHEBI:74896"/>
        <dbReference type="ChEBI" id="CHEBI:74898"/>
        <dbReference type="EC" id="2.1.1.386"/>
    </reaction>
</comment>
<evidence type="ECO:0000256" key="7">
    <source>
        <dbReference type="ARBA" id="ARBA00022723"/>
    </source>
</evidence>
<keyword evidence="10" id="KW-0943">RNA-mediated gene silencing</keyword>
<evidence type="ECO:0000256" key="2">
    <source>
        <dbReference type="ARBA" id="ARBA00009026"/>
    </source>
</evidence>
<evidence type="ECO:0000256" key="8">
    <source>
        <dbReference type="ARBA" id="ARBA00022842"/>
    </source>
</evidence>
<keyword evidence="4" id="KW-0489">Methyltransferase</keyword>
<dbReference type="GO" id="GO:0001510">
    <property type="term" value="P:RNA methylation"/>
    <property type="evidence" value="ECO:0007669"/>
    <property type="project" value="InterPro"/>
</dbReference>
<dbReference type="Gene3D" id="3.40.50.150">
    <property type="entry name" value="Vaccinia Virus protein VP39"/>
    <property type="match status" value="1"/>
</dbReference>
<dbReference type="GO" id="GO:0034587">
    <property type="term" value="P:piRNA processing"/>
    <property type="evidence" value="ECO:0007669"/>
    <property type="project" value="TreeGrafter"/>
</dbReference>
<evidence type="ECO:0000256" key="6">
    <source>
        <dbReference type="ARBA" id="ARBA00022691"/>
    </source>
</evidence>
<organism evidence="15 16">
    <name type="scientific">Hippocampus comes</name>
    <name type="common">Tiger tail seahorse</name>
    <dbReference type="NCBI Taxonomy" id="109280"/>
    <lineage>
        <taxon>Eukaryota</taxon>
        <taxon>Metazoa</taxon>
        <taxon>Chordata</taxon>
        <taxon>Craniata</taxon>
        <taxon>Vertebrata</taxon>
        <taxon>Euteleostomi</taxon>
        <taxon>Actinopterygii</taxon>
        <taxon>Neopterygii</taxon>
        <taxon>Teleostei</taxon>
        <taxon>Neoteleostei</taxon>
        <taxon>Acanthomorphata</taxon>
        <taxon>Syngnathiaria</taxon>
        <taxon>Syngnathiformes</taxon>
        <taxon>Syngnathoidei</taxon>
        <taxon>Syngnathidae</taxon>
        <taxon>Hippocampus</taxon>
    </lineage>
</organism>
<dbReference type="Ensembl" id="ENSHCOT00000021344.1">
    <property type="protein sequence ID" value="ENSHCOP00000013891.1"/>
    <property type="gene ID" value="ENSHCOG00000017115.1"/>
</dbReference>
<dbReference type="GO" id="GO:0030422">
    <property type="term" value="P:siRNA processing"/>
    <property type="evidence" value="ECO:0007669"/>
    <property type="project" value="TreeGrafter"/>
</dbReference>
<dbReference type="SUPFAM" id="SSF53335">
    <property type="entry name" value="S-adenosyl-L-methionine-dependent methyltransferases"/>
    <property type="match status" value="1"/>
</dbReference>
<dbReference type="OMA" id="HQFVVDF"/>
<keyword evidence="5" id="KW-0808">Transferase</keyword>
<keyword evidence="7" id="KW-0479">Metal-binding</keyword>
<dbReference type="GeneTree" id="ENSGT00390000004798"/>
<name>A0A3Q2Y8C2_HIPCM</name>
<keyword evidence="6" id="KW-0949">S-adenosyl-L-methionine</keyword>
<evidence type="ECO:0000256" key="5">
    <source>
        <dbReference type="ARBA" id="ARBA00022679"/>
    </source>
</evidence>
<feature type="region of interest" description="Disordered" evidence="14">
    <location>
        <begin position="369"/>
        <end position="390"/>
    </location>
</feature>
<keyword evidence="9" id="KW-0694">RNA-binding</keyword>
<accession>A0A3Q2Y8C2</accession>
<comment type="similarity">
    <text evidence="2">Belongs to the methyltransferase superfamily. HEN1 family.</text>
</comment>
<dbReference type="PANTHER" id="PTHR21404">
    <property type="entry name" value="HEN1"/>
    <property type="match status" value="1"/>
</dbReference>
<dbReference type="GO" id="GO:0090486">
    <property type="term" value="F:small RNA 2'-O-methyltransferase activity"/>
    <property type="evidence" value="ECO:0007669"/>
    <property type="project" value="UniProtKB-EC"/>
</dbReference>
<dbReference type="KEGG" id="hcq:109512758"/>
<evidence type="ECO:0000256" key="4">
    <source>
        <dbReference type="ARBA" id="ARBA00022603"/>
    </source>
</evidence>
<evidence type="ECO:0000256" key="10">
    <source>
        <dbReference type="ARBA" id="ARBA00023158"/>
    </source>
</evidence>
<dbReference type="FunFam" id="3.40.50.150:FF:000124">
    <property type="entry name" value="HEN methyltransferase 1"/>
    <property type="match status" value="1"/>
</dbReference>
<reference evidence="15" key="2">
    <citation type="submission" date="2025-09" db="UniProtKB">
        <authorList>
            <consortium name="Ensembl"/>
        </authorList>
    </citation>
    <scope>IDENTIFICATION</scope>
</reference>
<evidence type="ECO:0000313" key="16">
    <source>
        <dbReference type="Proteomes" id="UP000264820"/>
    </source>
</evidence>
<evidence type="ECO:0000256" key="1">
    <source>
        <dbReference type="ARBA" id="ARBA00001946"/>
    </source>
</evidence>
<evidence type="ECO:0000256" key="12">
    <source>
        <dbReference type="ARBA" id="ARBA00035025"/>
    </source>
</evidence>
<evidence type="ECO:0000256" key="11">
    <source>
        <dbReference type="ARBA" id="ARBA00029981"/>
    </source>
</evidence>
<dbReference type="InterPro" id="IPR029063">
    <property type="entry name" value="SAM-dependent_MTases_sf"/>
</dbReference>
<dbReference type="GO" id="GO:0005634">
    <property type="term" value="C:nucleus"/>
    <property type="evidence" value="ECO:0007669"/>
    <property type="project" value="TreeGrafter"/>
</dbReference>
<evidence type="ECO:0000256" key="13">
    <source>
        <dbReference type="ARBA" id="ARBA00048418"/>
    </source>
</evidence>
<evidence type="ECO:0000256" key="14">
    <source>
        <dbReference type="SAM" id="MobiDB-lite"/>
    </source>
</evidence>
<dbReference type="PANTHER" id="PTHR21404:SF3">
    <property type="entry name" value="SMALL RNA 2'-O-METHYLTRANSFERASE"/>
    <property type="match status" value="1"/>
</dbReference>
<evidence type="ECO:0000256" key="9">
    <source>
        <dbReference type="ARBA" id="ARBA00022884"/>
    </source>
</evidence>
<protein>
    <recommendedName>
        <fullName evidence="3">Small RNA 2'-O-methyltransferase</fullName>
        <ecNumber evidence="12">2.1.1.386</ecNumber>
    </recommendedName>
    <alternativeName>
        <fullName evidence="11">HEN1 methyltransferase homolog 1</fullName>
    </alternativeName>
</protein>
<reference evidence="15" key="1">
    <citation type="submission" date="2025-08" db="UniProtKB">
        <authorList>
            <consortium name="Ensembl"/>
        </authorList>
    </citation>
    <scope>IDENTIFICATION</scope>
</reference>
<sequence length="390" mass="45098">MNPIFKPSLHRQRHDFVVDFVRKNNPKKVVDLGCAECSLLQKLRFYRHIELLAGVDINGAKLSKKKHGLAPIATDYLQPPLHQLCVQLFQGSVTQKDARFRGFDLVTSIELIEHLPLDDLYQFSEVVFGYMAPQMVIITTPNSEFNRLFPGMSGFRHSDHKFEWTRVEFQSWSRNVCLEYGYNAEFTGVGQAPQGHEESIGFCTQIGVFHRLPMNRDGHMLADNAEDHFPYTLLYSVTYPSLRDHNILRKTLVSELLYWAEKMKNEWLESLTGKQEEERPVEEDKREAGVYGEICWTNSQELQCHTLHRHVSVPLRLLWNYCPKLQELSGSLGNLSQLIMDDPQIKMNQPRSALIFCILEQDLGDEVPNDLMDSGYAESSHVEEEHWETD</sequence>
<comment type="cofactor">
    <cofactor evidence="1">
        <name>Mg(2+)</name>
        <dbReference type="ChEBI" id="CHEBI:18420"/>
    </cofactor>
</comment>
<dbReference type="GeneID" id="109512758"/>
<evidence type="ECO:0000256" key="3">
    <source>
        <dbReference type="ARBA" id="ARBA00021330"/>
    </source>
</evidence>
<dbReference type="GO" id="GO:0005737">
    <property type="term" value="C:cytoplasm"/>
    <property type="evidence" value="ECO:0007669"/>
    <property type="project" value="TreeGrafter"/>
</dbReference>
<proteinExistence type="inferred from homology"/>
<dbReference type="STRING" id="109280.ENSHCOP00000013891"/>
<dbReference type="GO" id="GO:0003723">
    <property type="term" value="F:RNA binding"/>
    <property type="evidence" value="ECO:0007669"/>
    <property type="project" value="UniProtKB-KW"/>
</dbReference>
<dbReference type="RefSeq" id="XP_019720304.1">
    <property type="nucleotide sequence ID" value="XM_019864745.1"/>
</dbReference>
<dbReference type="OrthoDB" id="2154311at2759"/>
<feature type="compositionally biased region" description="Basic and acidic residues" evidence="14">
    <location>
        <begin position="380"/>
        <end position="390"/>
    </location>
</feature>
<dbReference type="InterPro" id="IPR026610">
    <property type="entry name" value="Hen1"/>
</dbReference>
<dbReference type="Proteomes" id="UP000264820">
    <property type="component" value="Unplaced"/>
</dbReference>